<name>M2QV81_CERS8</name>
<dbReference type="STRING" id="914234.M2QV81"/>
<proteinExistence type="predicted"/>
<dbReference type="AlphaFoldDB" id="M2QV81"/>
<accession>M2QV81</accession>
<evidence type="ECO:0000313" key="2">
    <source>
        <dbReference type="Proteomes" id="UP000016930"/>
    </source>
</evidence>
<gene>
    <name evidence="1" type="ORF">CERSUDRAFT_101409</name>
</gene>
<sequence>MNICAYVPGLENVASLAAVPKDKEVSYNRPPDPKTEDYKSSLEAFELRLARMEQIHTCRIGRCLKYNKQGGLRCKRRAPFPTVEEDFVKSTGQWGSKRLY</sequence>
<dbReference type="Proteomes" id="UP000016930">
    <property type="component" value="Unassembled WGS sequence"/>
</dbReference>
<dbReference type="OrthoDB" id="2801422at2759"/>
<evidence type="ECO:0000313" key="1">
    <source>
        <dbReference type="EMBL" id="EMD30411.1"/>
    </source>
</evidence>
<organism evidence="1 2">
    <name type="scientific">Ceriporiopsis subvermispora (strain B)</name>
    <name type="common">White-rot fungus</name>
    <name type="synonym">Gelatoporia subvermispora</name>
    <dbReference type="NCBI Taxonomy" id="914234"/>
    <lineage>
        <taxon>Eukaryota</taxon>
        <taxon>Fungi</taxon>
        <taxon>Dikarya</taxon>
        <taxon>Basidiomycota</taxon>
        <taxon>Agaricomycotina</taxon>
        <taxon>Agaricomycetes</taxon>
        <taxon>Polyporales</taxon>
        <taxon>Gelatoporiaceae</taxon>
        <taxon>Gelatoporia</taxon>
    </lineage>
</organism>
<dbReference type="EMBL" id="KB446182">
    <property type="protein sequence ID" value="EMD30411.1"/>
    <property type="molecule type" value="Genomic_DNA"/>
</dbReference>
<keyword evidence="2" id="KW-1185">Reference proteome</keyword>
<dbReference type="HOGENOM" id="CLU_2305751_0_0_1"/>
<protein>
    <submittedName>
        <fullName evidence="1">Uncharacterized protein</fullName>
    </submittedName>
</protein>
<reference evidence="1 2" key="1">
    <citation type="journal article" date="2012" name="Proc. Natl. Acad. Sci. U.S.A.">
        <title>Comparative genomics of Ceriporiopsis subvermispora and Phanerochaete chrysosporium provide insight into selective ligninolysis.</title>
        <authorList>
            <person name="Fernandez-Fueyo E."/>
            <person name="Ruiz-Duenas F.J."/>
            <person name="Ferreira P."/>
            <person name="Floudas D."/>
            <person name="Hibbett D.S."/>
            <person name="Canessa P."/>
            <person name="Larrondo L.F."/>
            <person name="James T.Y."/>
            <person name="Seelenfreund D."/>
            <person name="Lobos S."/>
            <person name="Polanco R."/>
            <person name="Tello M."/>
            <person name="Honda Y."/>
            <person name="Watanabe T."/>
            <person name="Watanabe T."/>
            <person name="Ryu J.S."/>
            <person name="Kubicek C.P."/>
            <person name="Schmoll M."/>
            <person name="Gaskell J."/>
            <person name="Hammel K.E."/>
            <person name="St John F.J."/>
            <person name="Vanden Wymelenberg A."/>
            <person name="Sabat G."/>
            <person name="Splinter BonDurant S."/>
            <person name="Syed K."/>
            <person name="Yadav J.S."/>
            <person name="Doddapaneni H."/>
            <person name="Subramanian V."/>
            <person name="Lavin J.L."/>
            <person name="Oguiza J.A."/>
            <person name="Perez G."/>
            <person name="Pisabarro A.G."/>
            <person name="Ramirez L."/>
            <person name="Santoyo F."/>
            <person name="Master E."/>
            <person name="Coutinho P.M."/>
            <person name="Henrissat B."/>
            <person name="Lombard V."/>
            <person name="Magnuson J.K."/>
            <person name="Kuees U."/>
            <person name="Hori C."/>
            <person name="Igarashi K."/>
            <person name="Samejima M."/>
            <person name="Held B.W."/>
            <person name="Barry K.W."/>
            <person name="LaButti K.M."/>
            <person name="Lapidus A."/>
            <person name="Lindquist E.A."/>
            <person name="Lucas S.M."/>
            <person name="Riley R."/>
            <person name="Salamov A.A."/>
            <person name="Hoffmeister D."/>
            <person name="Schwenk D."/>
            <person name="Hadar Y."/>
            <person name="Yarden O."/>
            <person name="de Vries R.P."/>
            <person name="Wiebenga A."/>
            <person name="Stenlid J."/>
            <person name="Eastwood D."/>
            <person name="Grigoriev I.V."/>
            <person name="Berka R.M."/>
            <person name="Blanchette R.A."/>
            <person name="Kersten P."/>
            <person name="Martinez A.T."/>
            <person name="Vicuna R."/>
            <person name="Cullen D."/>
        </authorList>
    </citation>
    <scope>NUCLEOTIDE SEQUENCE [LARGE SCALE GENOMIC DNA]</scope>
    <source>
        <strain evidence="1 2">B</strain>
    </source>
</reference>